<dbReference type="GO" id="GO:0006004">
    <property type="term" value="P:fucose metabolic process"/>
    <property type="evidence" value="ECO:0007669"/>
    <property type="project" value="InterPro"/>
</dbReference>
<feature type="domain" description="Alpha-L-fucosidase C-terminal" evidence="12">
    <location>
        <begin position="376"/>
        <end position="464"/>
    </location>
</feature>
<evidence type="ECO:0000259" key="12">
    <source>
        <dbReference type="Pfam" id="PF16757"/>
    </source>
</evidence>
<evidence type="ECO:0000256" key="7">
    <source>
        <dbReference type="ARBA" id="ARBA00023295"/>
    </source>
</evidence>
<evidence type="ECO:0000256" key="9">
    <source>
        <dbReference type="ARBA" id="ARBA00081661"/>
    </source>
</evidence>
<feature type="signal peptide" evidence="10">
    <location>
        <begin position="1"/>
        <end position="24"/>
    </location>
</feature>
<feature type="chain" id="PRO_5016197098" description="Putative alpha-L-fucosidase" evidence="10">
    <location>
        <begin position="25"/>
        <end position="472"/>
    </location>
</feature>
<name>V5GJB8_ANOGL</name>
<evidence type="ECO:0000256" key="2">
    <source>
        <dbReference type="ARBA" id="ARBA00007951"/>
    </source>
</evidence>
<evidence type="ECO:0000259" key="11">
    <source>
        <dbReference type="Pfam" id="PF01120"/>
    </source>
</evidence>
<evidence type="ECO:0000256" key="6">
    <source>
        <dbReference type="ARBA" id="ARBA00023180"/>
    </source>
</evidence>
<evidence type="ECO:0000256" key="10">
    <source>
        <dbReference type="PIRNR" id="PIRNR001092"/>
    </source>
</evidence>
<dbReference type="PANTHER" id="PTHR10030:SF37">
    <property type="entry name" value="ALPHA-L-FUCOSIDASE-RELATED"/>
    <property type="match status" value="1"/>
</dbReference>
<keyword evidence="7 10" id="KW-0326">Glycosidase</keyword>
<dbReference type="FunFam" id="3.20.20.80:FF:000027">
    <property type="entry name" value="Alpha-L-fucosidase"/>
    <property type="match status" value="1"/>
</dbReference>
<dbReference type="GO" id="GO:0004560">
    <property type="term" value="F:alpha-L-fucosidase activity"/>
    <property type="evidence" value="ECO:0007669"/>
    <property type="project" value="UniProtKB-EC"/>
</dbReference>
<dbReference type="SUPFAM" id="SSF51445">
    <property type="entry name" value="(Trans)glycosidases"/>
    <property type="match status" value="1"/>
</dbReference>
<dbReference type="SMART" id="SM00812">
    <property type="entry name" value="Alpha_L_fucos"/>
    <property type="match status" value="1"/>
</dbReference>
<dbReference type="Gene3D" id="3.20.20.80">
    <property type="entry name" value="Glycosidases"/>
    <property type="match status" value="1"/>
</dbReference>
<dbReference type="Pfam" id="PF16757">
    <property type="entry name" value="Fucosidase_C"/>
    <property type="match status" value="1"/>
</dbReference>
<evidence type="ECO:0000313" key="13">
    <source>
        <dbReference type="EMBL" id="JAB64184.1"/>
    </source>
</evidence>
<dbReference type="InterPro" id="IPR000933">
    <property type="entry name" value="Glyco_hydro_29"/>
</dbReference>
<dbReference type="Gene3D" id="2.60.40.1180">
    <property type="entry name" value="Golgi alpha-mannosidase II"/>
    <property type="match status" value="1"/>
</dbReference>
<dbReference type="GO" id="GO:0005764">
    <property type="term" value="C:lysosome"/>
    <property type="evidence" value="ECO:0007669"/>
    <property type="project" value="TreeGrafter"/>
</dbReference>
<feature type="domain" description="Glycoside hydrolase family 29 N-terminal" evidence="11">
    <location>
        <begin position="29"/>
        <end position="365"/>
    </location>
</feature>
<keyword evidence="4 10" id="KW-0732">Signal</keyword>
<dbReference type="EC" id="3.2.1.51" evidence="3"/>
<gene>
    <name evidence="13" type="primary">FUCO</name>
</gene>
<keyword evidence="5 10" id="KW-0378">Hydrolase</keyword>
<accession>V5GJB8</accession>
<protein>
    <recommendedName>
        <fullName evidence="8">Putative alpha-L-fucosidase</fullName>
        <ecNumber evidence="3">3.2.1.51</ecNumber>
    </recommendedName>
    <alternativeName>
        <fullName evidence="9">Alpha-L-fucoside fucohydrolase</fullName>
    </alternativeName>
</protein>
<dbReference type="PIRSF" id="PIRSF001092">
    <property type="entry name" value="Alpha-L-fucosidase"/>
    <property type="match status" value="1"/>
</dbReference>
<dbReference type="InterPro" id="IPR013780">
    <property type="entry name" value="Glyco_hydro_b"/>
</dbReference>
<keyword evidence="6" id="KW-0325">Glycoprotein</keyword>
<evidence type="ECO:0000256" key="8">
    <source>
        <dbReference type="ARBA" id="ARBA00074133"/>
    </source>
</evidence>
<evidence type="ECO:0000256" key="1">
    <source>
        <dbReference type="ARBA" id="ARBA00004071"/>
    </source>
</evidence>
<dbReference type="Pfam" id="PF01120">
    <property type="entry name" value="Alpha_L_fucos"/>
    <property type="match status" value="1"/>
</dbReference>
<dbReference type="PRINTS" id="PR00741">
    <property type="entry name" value="GLHYDRLASE29"/>
</dbReference>
<dbReference type="GO" id="GO:0016139">
    <property type="term" value="P:glycoside catabolic process"/>
    <property type="evidence" value="ECO:0007669"/>
    <property type="project" value="TreeGrafter"/>
</dbReference>
<dbReference type="InterPro" id="IPR017853">
    <property type="entry name" value="GH"/>
</dbReference>
<comment type="similarity">
    <text evidence="2 10">Belongs to the glycosyl hydrolase 29 family.</text>
</comment>
<dbReference type="AlphaFoldDB" id="V5GJB8"/>
<comment type="function">
    <text evidence="1">Alpha-L-fucosidase is responsible for hydrolyzing the alpha-1,6-linked fucose joined to the reducing-end N-acetylglucosamine of the carbohydrate moieties of glycoproteins.</text>
</comment>
<evidence type="ECO:0000256" key="5">
    <source>
        <dbReference type="ARBA" id="ARBA00022801"/>
    </source>
</evidence>
<dbReference type="PANTHER" id="PTHR10030">
    <property type="entry name" value="ALPHA-L-FUCOSIDASE"/>
    <property type="match status" value="1"/>
</dbReference>
<dbReference type="InterPro" id="IPR016286">
    <property type="entry name" value="FUC_metazoa-typ"/>
</dbReference>
<evidence type="ECO:0000256" key="3">
    <source>
        <dbReference type="ARBA" id="ARBA00012662"/>
    </source>
</evidence>
<proteinExistence type="inferred from homology"/>
<dbReference type="InterPro" id="IPR057739">
    <property type="entry name" value="Glyco_hydro_29_N"/>
</dbReference>
<sequence>MCVVNMAGLGTVALLLTLTASVLSSTVFTQDDETKYSPTWDSLDDRPLPSWYDEAKFGIFIHWGVFSVPSFGSEWFWSQWKNNEKKYVDYMEKNYAPGFTYQEFAKDFRAELFDATEWANLFKKSGAKYVVLTSKHHEGYTLWPSNYAYSWNSRDIGPHRDLVGELAEAVRANNLTFGVYHSLLEWFHPVYVSDKSSGYTKQEFVDNKIIPEMKELVNTYKPDVLWSDGDWEAPDFYWKSTEFLAWLYNESPVKDTVVVNDRWGVGTPCQHGGFYSCSDRYNPGTLQAHKWENAMTIDAASWGYRREAKLSEYLSTLDLISQLASTVSCGGNLLVNIGPTKDGTIIPIFEERLTQMGQWLEINGEAIYGTSPWTYQNDSVTWGVWYTKKDSAVYAIVLHWTWSGDNMVLASPLELFQDASTTVTLLGNEDDGNLPWTVDDAYVTITFPDKATAKSEWAWVLKIEPKSANNEL</sequence>
<evidence type="ECO:0000256" key="4">
    <source>
        <dbReference type="ARBA" id="ARBA00022729"/>
    </source>
</evidence>
<organism evidence="13">
    <name type="scientific">Anoplophora glabripennis</name>
    <name type="common">Asian longhorn beetle</name>
    <name type="synonym">Anoplophora nobilis</name>
    <dbReference type="NCBI Taxonomy" id="217634"/>
    <lineage>
        <taxon>Eukaryota</taxon>
        <taxon>Metazoa</taxon>
        <taxon>Ecdysozoa</taxon>
        <taxon>Arthropoda</taxon>
        <taxon>Hexapoda</taxon>
        <taxon>Insecta</taxon>
        <taxon>Pterygota</taxon>
        <taxon>Neoptera</taxon>
        <taxon>Endopterygota</taxon>
        <taxon>Coleoptera</taxon>
        <taxon>Polyphaga</taxon>
        <taxon>Cucujiformia</taxon>
        <taxon>Chrysomeloidea</taxon>
        <taxon>Cerambycidae</taxon>
        <taxon>Lamiinae</taxon>
        <taxon>Lamiini</taxon>
        <taxon>Anoplophora</taxon>
    </lineage>
</organism>
<reference evidence="13" key="1">
    <citation type="submission" date="2013-07" db="EMBL/GenBank/DDBJ databases">
        <title>Midgut Transcriptome Profiling of Anoplphora glabripennis, a Lignocellulose Degrading, Wood-Boring Cerambycid.</title>
        <authorList>
            <person name="Scully E.D."/>
            <person name="Hoover K."/>
            <person name="Carlson J.E."/>
            <person name="Tien M."/>
            <person name="Geib S.M."/>
        </authorList>
    </citation>
    <scope>NUCLEOTIDE SEQUENCE</scope>
</reference>
<dbReference type="InterPro" id="IPR031919">
    <property type="entry name" value="Fucosidase_C"/>
</dbReference>
<dbReference type="EMBL" id="GALX01004282">
    <property type="protein sequence ID" value="JAB64184.1"/>
    <property type="molecule type" value="Transcribed_RNA"/>
</dbReference>